<comment type="caution">
    <text evidence="1">The sequence shown here is derived from an EMBL/GenBank/DDBJ whole genome shotgun (WGS) entry which is preliminary data.</text>
</comment>
<reference evidence="1 2" key="1">
    <citation type="submission" date="2023-07" db="EMBL/GenBank/DDBJ databases">
        <title>Genomic Encyclopedia of Type Strains, Phase IV (KMG-IV): sequencing the most valuable type-strain genomes for metagenomic binning, comparative biology and taxonomic classification.</title>
        <authorList>
            <person name="Goeker M."/>
        </authorList>
    </citation>
    <scope>NUCLEOTIDE SEQUENCE [LARGE SCALE GENOMIC DNA]</scope>
    <source>
        <strain evidence="1 2">DSM 46876</strain>
    </source>
</reference>
<dbReference type="Proteomes" id="UP001238450">
    <property type="component" value="Unassembled WGS sequence"/>
</dbReference>
<keyword evidence="2" id="KW-1185">Reference proteome</keyword>
<evidence type="ECO:0000313" key="2">
    <source>
        <dbReference type="Proteomes" id="UP001238450"/>
    </source>
</evidence>
<sequence>MRGIEKIPNLTEEAQIQHKKEQVILGMEPTGHYWLNLAHFLCNQCAWSRDVLGLESETAP</sequence>
<evidence type="ECO:0000313" key="1">
    <source>
        <dbReference type="EMBL" id="MDQ0416668.1"/>
    </source>
</evidence>
<accession>A0AAJ1WS48</accession>
<name>A0AAJ1WS48_9BACL</name>
<gene>
    <name evidence="1" type="ORF">J2Z48_000835</name>
</gene>
<protein>
    <submittedName>
        <fullName evidence="1">Transposase</fullName>
    </submittedName>
</protein>
<proteinExistence type="predicted"/>
<dbReference type="EMBL" id="JAUSUV010000003">
    <property type="protein sequence ID" value="MDQ0416668.1"/>
    <property type="molecule type" value="Genomic_DNA"/>
</dbReference>
<dbReference type="AlphaFoldDB" id="A0AAJ1WS48"/>
<dbReference type="RefSeq" id="WP_307251294.1">
    <property type="nucleotide sequence ID" value="NZ_JAUSUV010000003.1"/>
</dbReference>
<organism evidence="1 2">
    <name type="scientific">Croceifilum oryzae</name>
    <dbReference type="NCBI Taxonomy" id="1553429"/>
    <lineage>
        <taxon>Bacteria</taxon>
        <taxon>Bacillati</taxon>
        <taxon>Bacillota</taxon>
        <taxon>Bacilli</taxon>
        <taxon>Bacillales</taxon>
        <taxon>Thermoactinomycetaceae</taxon>
        <taxon>Croceifilum</taxon>
    </lineage>
</organism>